<feature type="domain" description="DUF4773" evidence="3">
    <location>
        <begin position="90"/>
        <end position="200"/>
    </location>
</feature>
<evidence type="ECO:0000256" key="1">
    <source>
        <dbReference type="SAM" id="MobiDB-lite"/>
    </source>
</evidence>
<dbReference type="EnsemblMetazoa" id="AALFPA23_001682.R38939">
    <property type="protein sequence ID" value="AALFPA23_001682.P38939"/>
    <property type="gene ID" value="AALFPA23_001682"/>
</dbReference>
<evidence type="ECO:0000313" key="4">
    <source>
        <dbReference type="EnsemblMetazoa" id="AALFPA23_001682.P38939"/>
    </source>
</evidence>
<feature type="compositionally biased region" description="Acidic residues" evidence="1">
    <location>
        <begin position="228"/>
        <end position="237"/>
    </location>
</feature>
<sequence>MKRAIQCAMEKVYFLLSVVSFAIVLIVPCNRASDLPVEVWEPKSADDLRNFIHTSLFKAKNYSESISAFSKQLPSPNPLATVSGYFRTGCQCSNGLCSCCTGVFSLRGCMNLTYIPEDFAFDFRMLVNNRVLYKNKVSGKNPRPVCVNPPRFEYVEVCARFYDLYFVGRNVHVCLEMNGNFEGYELFSRELNCLRMGDKGVKILKPGEGSGLNRPPGLDADVDAGTGDIDDYDEHIV</sequence>
<accession>A0ABM1XPR9</accession>
<dbReference type="GeneID" id="134288042"/>
<protein>
    <recommendedName>
        <fullName evidence="3">DUF4773 domain-containing protein</fullName>
    </recommendedName>
</protein>
<dbReference type="InterPro" id="IPR031941">
    <property type="entry name" value="DUF4773"/>
</dbReference>
<feature type="region of interest" description="Disordered" evidence="1">
    <location>
        <begin position="206"/>
        <end position="237"/>
    </location>
</feature>
<name>A0ABM1XPR9_AEDAL</name>
<keyword evidence="2" id="KW-0472">Membrane</keyword>
<evidence type="ECO:0000256" key="2">
    <source>
        <dbReference type="SAM" id="Phobius"/>
    </source>
</evidence>
<keyword evidence="5" id="KW-1185">Reference proteome</keyword>
<reference evidence="5" key="1">
    <citation type="journal article" date="2015" name="Proc. Natl. Acad. Sci. U.S.A.">
        <title>Genome sequence of the Asian Tiger mosquito, Aedes albopictus, reveals insights into its biology, genetics, and evolution.</title>
        <authorList>
            <person name="Chen X.G."/>
            <person name="Jiang X."/>
            <person name="Gu J."/>
            <person name="Xu M."/>
            <person name="Wu Y."/>
            <person name="Deng Y."/>
            <person name="Zhang C."/>
            <person name="Bonizzoni M."/>
            <person name="Dermauw W."/>
            <person name="Vontas J."/>
            <person name="Armbruster P."/>
            <person name="Huang X."/>
            <person name="Yang Y."/>
            <person name="Zhang H."/>
            <person name="He W."/>
            <person name="Peng H."/>
            <person name="Liu Y."/>
            <person name="Wu K."/>
            <person name="Chen J."/>
            <person name="Lirakis M."/>
            <person name="Topalis P."/>
            <person name="Van Leeuwen T."/>
            <person name="Hall A.B."/>
            <person name="Jiang X."/>
            <person name="Thorpe C."/>
            <person name="Mueller R.L."/>
            <person name="Sun C."/>
            <person name="Waterhouse R.M."/>
            <person name="Yan G."/>
            <person name="Tu Z.J."/>
            <person name="Fang X."/>
            <person name="James A.A."/>
        </authorList>
    </citation>
    <scope>NUCLEOTIDE SEQUENCE [LARGE SCALE GENOMIC DNA]</scope>
    <source>
        <strain evidence="5">Foshan</strain>
    </source>
</reference>
<organism evidence="4 5">
    <name type="scientific">Aedes albopictus</name>
    <name type="common">Asian tiger mosquito</name>
    <name type="synonym">Stegomyia albopicta</name>
    <dbReference type="NCBI Taxonomy" id="7160"/>
    <lineage>
        <taxon>Eukaryota</taxon>
        <taxon>Metazoa</taxon>
        <taxon>Ecdysozoa</taxon>
        <taxon>Arthropoda</taxon>
        <taxon>Hexapoda</taxon>
        <taxon>Insecta</taxon>
        <taxon>Pterygota</taxon>
        <taxon>Neoptera</taxon>
        <taxon>Endopterygota</taxon>
        <taxon>Diptera</taxon>
        <taxon>Nematocera</taxon>
        <taxon>Culicoidea</taxon>
        <taxon>Culicidae</taxon>
        <taxon>Culicinae</taxon>
        <taxon>Aedini</taxon>
        <taxon>Aedes</taxon>
        <taxon>Stegomyia</taxon>
    </lineage>
</organism>
<dbReference type="PANTHER" id="PTHR36299">
    <property type="entry name" value="AGAP008005-PA"/>
    <property type="match status" value="1"/>
</dbReference>
<dbReference type="Pfam" id="PF15998">
    <property type="entry name" value="DUF4773"/>
    <property type="match status" value="1"/>
</dbReference>
<dbReference type="RefSeq" id="XP_062707684.1">
    <property type="nucleotide sequence ID" value="XM_062851700.1"/>
</dbReference>
<keyword evidence="2" id="KW-1133">Transmembrane helix</keyword>
<keyword evidence="2" id="KW-0812">Transmembrane</keyword>
<feature type="transmembrane region" description="Helical" evidence="2">
    <location>
        <begin position="12"/>
        <end position="28"/>
    </location>
</feature>
<reference evidence="4" key="2">
    <citation type="submission" date="2025-05" db="UniProtKB">
        <authorList>
            <consortium name="EnsemblMetazoa"/>
        </authorList>
    </citation>
    <scope>IDENTIFICATION</scope>
    <source>
        <strain evidence="4">Foshan</strain>
    </source>
</reference>
<dbReference type="PANTHER" id="PTHR36299:SF4">
    <property type="entry name" value="GH07892P-RELATED"/>
    <property type="match status" value="1"/>
</dbReference>
<evidence type="ECO:0000313" key="5">
    <source>
        <dbReference type="Proteomes" id="UP000069940"/>
    </source>
</evidence>
<dbReference type="Proteomes" id="UP000069940">
    <property type="component" value="Unassembled WGS sequence"/>
</dbReference>
<evidence type="ECO:0000259" key="3">
    <source>
        <dbReference type="Pfam" id="PF15998"/>
    </source>
</evidence>
<proteinExistence type="predicted"/>